<organism evidence="9 10">
    <name type="scientific">Reichenbachiella agarivorans</name>
    <dbReference type="NCBI Taxonomy" id="2979464"/>
    <lineage>
        <taxon>Bacteria</taxon>
        <taxon>Pseudomonadati</taxon>
        <taxon>Bacteroidota</taxon>
        <taxon>Cytophagia</taxon>
        <taxon>Cytophagales</taxon>
        <taxon>Reichenbachiellaceae</taxon>
        <taxon>Reichenbachiella</taxon>
    </lineage>
</organism>
<evidence type="ECO:0000256" key="6">
    <source>
        <dbReference type="ARBA" id="ARBA00023012"/>
    </source>
</evidence>
<dbReference type="PROSITE" id="PS50109">
    <property type="entry name" value="HIS_KIN"/>
    <property type="match status" value="1"/>
</dbReference>
<dbReference type="PANTHER" id="PTHR43711:SF1">
    <property type="entry name" value="HISTIDINE KINASE 1"/>
    <property type="match status" value="1"/>
</dbReference>
<dbReference type="SUPFAM" id="SSF47384">
    <property type="entry name" value="Homodimeric domain of signal transducing histidine kinase"/>
    <property type="match status" value="1"/>
</dbReference>
<feature type="transmembrane region" description="Helical" evidence="7">
    <location>
        <begin position="95"/>
        <end position="113"/>
    </location>
</feature>
<keyword evidence="7" id="KW-0472">Membrane</keyword>
<keyword evidence="5 9" id="KW-0418">Kinase</keyword>
<dbReference type="PRINTS" id="PR00344">
    <property type="entry name" value="BCTRLSENSOR"/>
</dbReference>
<keyword evidence="7" id="KW-0812">Transmembrane</keyword>
<evidence type="ECO:0000256" key="2">
    <source>
        <dbReference type="ARBA" id="ARBA00012438"/>
    </source>
</evidence>
<dbReference type="SUPFAM" id="SSF55874">
    <property type="entry name" value="ATPase domain of HSP90 chaperone/DNA topoisomerase II/histidine kinase"/>
    <property type="match status" value="1"/>
</dbReference>
<evidence type="ECO:0000256" key="3">
    <source>
        <dbReference type="ARBA" id="ARBA00022553"/>
    </source>
</evidence>
<dbReference type="Pfam" id="PF00512">
    <property type="entry name" value="HisKA"/>
    <property type="match status" value="1"/>
</dbReference>
<dbReference type="InterPro" id="IPR050736">
    <property type="entry name" value="Sensor_HK_Regulatory"/>
</dbReference>
<keyword evidence="10" id="KW-1185">Reference proteome</keyword>
<keyword evidence="4" id="KW-0808">Transferase</keyword>
<evidence type="ECO:0000259" key="8">
    <source>
        <dbReference type="PROSITE" id="PS50109"/>
    </source>
</evidence>
<dbReference type="EC" id="2.7.13.3" evidence="2"/>
<evidence type="ECO:0000256" key="4">
    <source>
        <dbReference type="ARBA" id="ARBA00022679"/>
    </source>
</evidence>
<keyword evidence="6" id="KW-0902">Two-component regulatory system</keyword>
<evidence type="ECO:0000313" key="9">
    <source>
        <dbReference type="EMBL" id="UXP33472.1"/>
    </source>
</evidence>
<dbReference type="EMBL" id="CP106679">
    <property type="protein sequence ID" value="UXP33472.1"/>
    <property type="molecule type" value="Genomic_DNA"/>
</dbReference>
<evidence type="ECO:0000256" key="1">
    <source>
        <dbReference type="ARBA" id="ARBA00000085"/>
    </source>
</evidence>
<name>A0ABY6CSH3_9BACT</name>
<feature type="transmembrane region" description="Helical" evidence="7">
    <location>
        <begin position="63"/>
        <end position="83"/>
    </location>
</feature>
<feature type="transmembrane region" description="Helical" evidence="7">
    <location>
        <begin position="119"/>
        <end position="138"/>
    </location>
</feature>
<gene>
    <name evidence="9" type="ORF">N6H18_05835</name>
</gene>
<feature type="domain" description="Histidine kinase" evidence="8">
    <location>
        <begin position="231"/>
        <end position="444"/>
    </location>
</feature>
<dbReference type="SMART" id="SM00387">
    <property type="entry name" value="HATPase_c"/>
    <property type="match status" value="1"/>
</dbReference>
<dbReference type="RefSeq" id="WP_262310901.1">
    <property type="nucleotide sequence ID" value="NZ_CP106679.1"/>
</dbReference>
<comment type="catalytic activity">
    <reaction evidence="1">
        <text>ATP + protein L-histidine = ADP + protein N-phospho-L-histidine.</text>
        <dbReference type="EC" id="2.7.13.3"/>
    </reaction>
</comment>
<dbReference type="SMART" id="SM00388">
    <property type="entry name" value="HisKA"/>
    <property type="match status" value="1"/>
</dbReference>
<protein>
    <recommendedName>
        <fullName evidence="2">histidine kinase</fullName>
        <ecNumber evidence="2">2.7.13.3</ecNumber>
    </recommendedName>
</protein>
<dbReference type="CDD" id="cd00082">
    <property type="entry name" value="HisKA"/>
    <property type="match status" value="1"/>
</dbReference>
<keyword evidence="3" id="KW-0597">Phosphoprotein</keyword>
<sequence length="444" mass="50697">MSKSFINTWSLQFHDDELEAGFRLFNIRTEIRYVKYFLILLVLFNGIYAIKDYYFFHQRHIESILWQVFVFIPLYLLFIWLVTRMEKGHYIDRPYLIPIIIFFFTILSQLWLIKTSGNGLSGIHSIMLLVVFGSFVFSGIMYGHSLILAPITLLGIILAVVFFDDSYELVNTTMLYIMTLSGLTLTKYQIERQNRLSFNRTELLAEEDTRIKESYLRVNSLSEMRKDLIAILAHDVRSPLASLHGVLELAKGGDLTQDETMEYIGKIETQVSTVNFLINDILIWIKSQSDEADFEKGPVNISSVVEDLKFLFSEAFEEKEILFRVNLEVDDVFGQPDMIKSILRNFISNAVKFSSKDDTITLQSVAAPSNKVRISVIDEGVGISPQDLVKLKSTFATKLGTKNEKGIGLGLKICRALILAHKSSLEVQSEVNKGTVMSFELNRA</sequence>
<dbReference type="GO" id="GO:0016301">
    <property type="term" value="F:kinase activity"/>
    <property type="evidence" value="ECO:0007669"/>
    <property type="project" value="UniProtKB-KW"/>
</dbReference>
<feature type="transmembrane region" description="Helical" evidence="7">
    <location>
        <begin position="145"/>
        <end position="163"/>
    </location>
</feature>
<evidence type="ECO:0000313" key="10">
    <source>
        <dbReference type="Proteomes" id="UP001065174"/>
    </source>
</evidence>
<accession>A0ABY6CSH3</accession>
<dbReference type="InterPro" id="IPR003661">
    <property type="entry name" value="HisK_dim/P_dom"/>
</dbReference>
<dbReference type="Proteomes" id="UP001065174">
    <property type="component" value="Chromosome"/>
</dbReference>
<keyword evidence="7" id="KW-1133">Transmembrane helix</keyword>
<dbReference type="Gene3D" id="1.10.287.130">
    <property type="match status" value="1"/>
</dbReference>
<proteinExistence type="predicted"/>
<evidence type="ECO:0000256" key="7">
    <source>
        <dbReference type="SAM" id="Phobius"/>
    </source>
</evidence>
<dbReference type="InterPro" id="IPR003594">
    <property type="entry name" value="HATPase_dom"/>
</dbReference>
<dbReference type="InterPro" id="IPR036097">
    <property type="entry name" value="HisK_dim/P_sf"/>
</dbReference>
<dbReference type="InterPro" id="IPR036890">
    <property type="entry name" value="HATPase_C_sf"/>
</dbReference>
<evidence type="ECO:0000256" key="5">
    <source>
        <dbReference type="ARBA" id="ARBA00022777"/>
    </source>
</evidence>
<dbReference type="Gene3D" id="3.30.565.10">
    <property type="entry name" value="Histidine kinase-like ATPase, C-terminal domain"/>
    <property type="match status" value="1"/>
</dbReference>
<dbReference type="Pfam" id="PF02518">
    <property type="entry name" value="HATPase_c"/>
    <property type="match status" value="1"/>
</dbReference>
<dbReference type="PANTHER" id="PTHR43711">
    <property type="entry name" value="TWO-COMPONENT HISTIDINE KINASE"/>
    <property type="match status" value="1"/>
</dbReference>
<dbReference type="InterPro" id="IPR004358">
    <property type="entry name" value="Sig_transdc_His_kin-like_C"/>
</dbReference>
<feature type="transmembrane region" description="Helical" evidence="7">
    <location>
        <begin position="33"/>
        <end position="51"/>
    </location>
</feature>
<reference evidence="9" key="1">
    <citation type="submission" date="2022-09" db="EMBL/GenBank/DDBJ databases">
        <title>Comparative genomics and taxonomic characterization of three novel marine species of genus Reichenbachiella exhibiting antioxidant and polysaccharide degradation activities.</title>
        <authorList>
            <person name="Muhammad N."/>
            <person name="Lee Y.-J."/>
            <person name="Ko J."/>
            <person name="Kim S.-G."/>
        </authorList>
    </citation>
    <scope>NUCLEOTIDE SEQUENCE</scope>
    <source>
        <strain evidence="9">BKB1-1</strain>
    </source>
</reference>
<dbReference type="InterPro" id="IPR005467">
    <property type="entry name" value="His_kinase_dom"/>
</dbReference>